<gene>
    <name evidence="2" type="ORF">G4D54_04180</name>
</gene>
<proteinExistence type="predicted"/>
<dbReference type="EMBL" id="CP048838">
    <property type="protein sequence ID" value="QJA05148.1"/>
    <property type="molecule type" value="Genomic_DNA"/>
</dbReference>
<reference evidence="2 3" key="1">
    <citation type="submission" date="2020-02" db="EMBL/GenBank/DDBJ databases">
        <authorList>
            <person name="Kociolek L.K."/>
            <person name="Ozer E.A."/>
        </authorList>
    </citation>
    <scope>NUCLEOTIDE SEQUENCE [LARGE SCALE GENOMIC DNA]</scope>
    <source>
        <strain evidence="2 3">ATCC 14501</strain>
    </source>
</reference>
<accession>A0AAP9MIG5</accession>
<evidence type="ECO:0000313" key="2">
    <source>
        <dbReference type="EMBL" id="QJA05148.1"/>
    </source>
</evidence>
<dbReference type="AlphaFoldDB" id="A0AAP9MIG5"/>
<dbReference type="SUPFAM" id="SSF100950">
    <property type="entry name" value="NagB/RpiA/CoA transferase-like"/>
    <property type="match status" value="1"/>
</dbReference>
<protein>
    <recommendedName>
        <fullName evidence="1">DeoR-like transcriptional repressor C-terminal sensor domain-containing protein</fullName>
    </recommendedName>
</protein>
<dbReference type="InterPro" id="IPR037171">
    <property type="entry name" value="NagB/RpiA_transferase-like"/>
</dbReference>
<sequence>MDYIRRFHAKWCFISAPAFHPEKGCFNYDAEEAKIKRAFYDNADHTVLLLDHTRSGKPFSIWSCPWHSYPSSSTMDLFHISYRSYASCIMYDLFVIRRAYFPIEANYSSRRICSYPYSFL</sequence>
<evidence type="ECO:0000259" key="1">
    <source>
        <dbReference type="Pfam" id="PF00455"/>
    </source>
</evidence>
<name>A0AAP9MIG5_CLOIN</name>
<dbReference type="Pfam" id="PF00455">
    <property type="entry name" value="DeoRC"/>
    <property type="match status" value="1"/>
</dbReference>
<dbReference type="Proteomes" id="UP000503330">
    <property type="component" value="Chromosome"/>
</dbReference>
<feature type="domain" description="DeoR-like transcriptional repressor C-terminal sensor" evidence="1">
    <location>
        <begin position="2"/>
        <end position="67"/>
    </location>
</feature>
<evidence type="ECO:0000313" key="3">
    <source>
        <dbReference type="Proteomes" id="UP000503330"/>
    </source>
</evidence>
<dbReference type="InterPro" id="IPR014036">
    <property type="entry name" value="DeoR-like_C"/>
</dbReference>
<organism evidence="2 3">
    <name type="scientific">Clostridium innocuum</name>
    <dbReference type="NCBI Taxonomy" id="1522"/>
    <lineage>
        <taxon>Bacteria</taxon>
        <taxon>Bacillati</taxon>
        <taxon>Bacillota</taxon>
        <taxon>Clostridia</taxon>
        <taxon>Eubacteriales</taxon>
        <taxon>Clostridiaceae</taxon>
        <taxon>Clostridium</taxon>
    </lineage>
</organism>